<name>A0A9P6LZP0_9FUNG</name>
<keyword evidence="4" id="KW-1185">Reference proteome</keyword>
<feature type="compositionally biased region" description="Polar residues" evidence="2">
    <location>
        <begin position="88"/>
        <end position="105"/>
    </location>
</feature>
<feature type="coiled-coil region" evidence="1">
    <location>
        <begin position="816"/>
        <end position="891"/>
    </location>
</feature>
<evidence type="ECO:0008006" key="5">
    <source>
        <dbReference type="Google" id="ProtNLM"/>
    </source>
</evidence>
<organism evidence="3 4">
    <name type="scientific">Modicella reniformis</name>
    <dbReference type="NCBI Taxonomy" id="1440133"/>
    <lineage>
        <taxon>Eukaryota</taxon>
        <taxon>Fungi</taxon>
        <taxon>Fungi incertae sedis</taxon>
        <taxon>Mucoromycota</taxon>
        <taxon>Mortierellomycotina</taxon>
        <taxon>Mortierellomycetes</taxon>
        <taxon>Mortierellales</taxon>
        <taxon>Mortierellaceae</taxon>
        <taxon>Modicella</taxon>
    </lineage>
</organism>
<comment type="caution">
    <text evidence="3">The sequence shown here is derived from an EMBL/GenBank/DDBJ whole genome shotgun (WGS) entry which is preliminary data.</text>
</comment>
<feature type="compositionally biased region" description="Polar residues" evidence="2">
    <location>
        <begin position="1057"/>
        <end position="1068"/>
    </location>
</feature>
<gene>
    <name evidence="3" type="ORF">BGZ65_003325</name>
</gene>
<evidence type="ECO:0000313" key="3">
    <source>
        <dbReference type="EMBL" id="KAF9955539.1"/>
    </source>
</evidence>
<feature type="region of interest" description="Disordered" evidence="2">
    <location>
        <begin position="1050"/>
        <end position="1118"/>
    </location>
</feature>
<feature type="region of interest" description="Disordered" evidence="2">
    <location>
        <begin position="325"/>
        <end position="344"/>
    </location>
</feature>
<feature type="compositionally biased region" description="Basic and acidic residues" evidence="2">
    <location>
        <begin position="21"/>
        <end position="47"/>
    </location>
</feature>
<feature type="compositionally biased region" description="Basic and acidic residues" evidence="2">
    <location>
        <begin position="267"/>
        <end position="276"/>
    </location>
</feature>
<dbReference type="AlphaFoldDB" id="A0A9P6LZP0"/>
<feature type="coiled-coil region" evidence="1">
    <location>
        <begin position="475"/>
        <end position="682"/>
    </location>
</feature>
<feature type="compositionally biased region" description="Basic and acidic residues" evidence="2">
    <location>
        <begin position="1"/>
        <end position="13"/>
    </location>
</feature>
<dbReference type="OrthoDB" id="419631at2759"/>
<feature type="region of interest" description="Disordered" evidence="2">
    <location>
        <begin position="1"/>
        <end position="114"/>
    </location>
</feature>
<feature type="region of interest" description="Disordered" evidence="2">
    <location>
        <begin position="237"/>
        <end position="276"/>
    </location>
</feature>
<dbReference type="EMBL" id="JAAAHW010006750">
    <property type="protein sequence ID" value="KAF9955539.1"/>
    <property type="molecule type" value="Genomic_DNA"/>
</dbReference>
<feature type="compositionally biased region" description="Low complexity" evidence="2">
    <location>
        <begin position="237"/>
        <end position="249"/>
    </location>
</feature>
<feature type="coiled-coil region" evidence="1">
    <location>
        <begin position="920"/>
        <end position="947"/>
    </location>
</feature>
<keyword evidence="1" id="KW-0175">Coiled coil</keyword>
<proteinExistence type="predicted"/>
<feature type="compositionally biased region" description="Polar residues" evidence="2">
    <location>
        <begin position="1084"/>
        <end position="1096"/>
    </location>
</feature>
<sequence>MFSRSERFADKIDITPGPNHYDVRHDDDPYKRFGFLDKTKRFRENNKGHGPGGYTSTGGSEKGPYERNALSASLPSLVIDEDGARSPDTASVTSGCTTPEYTQKPINPRSRSADKLGQAFAANTNKTEERLKRELVEMVDKFEKYRIARQKELDVMSERQKKAETMYQSAIKDKSFIQKQLLSKESEIAELGTRHNMLKATLERSERAAATVNDKIGKSNHLQKKIDELEKLLSRASASLEEQESLSNEARQKSDQEVQQLQQQLSEQKELSEQETTRIIERQRLAEEQYEEELKRAKKDTDAWQIKFEELERLFEELKQKLEAEQRTTEELRESMKREREQLQDQIDRANEAIRRMEKERQDLEADMSEKTSCLQQEKADLESAMNEKNTRLQQEKDELDQLLRVTCRELEELTEKHRATERMLEEQRVRHADAIETMTQHHEEQQMNFSKECQEHLKARQDLEQSIAHLITQLDQNRDVLLKVQKERATLQDEYDRSQVKIQEMSSSMMTLEAQYEELKVSSKQEQQEWVTKYESLSQESASQRQKSDAAIAELEVKLEKCNEEYGGAMISIDAIHTELKAVEGQREEAIAQRIEEERKGAVALERLAGLEQEKALISQQLTALGRNKEALEAERTQLKREAQGMRLSIKSLETDVELITAEAKEQMAQGQSRIKELKDMHLESSRQVELYHEKEKSWESERTKASADAAKQSEEIGLIQSDLAKIKVERDVESRTSAERIQELEAQCRAMESTFELLFERSGSTQVIDQSQPKDIWRQHSVAVLDILGYHTTKCSSKSEHAELLPAGTTQGDNASLLARIAELEDQLRQLNVQVELLEAENIGKEAIIKALEDEYEYQEKVIRDLSKGEDAAKEVTRLEDELRRLIDHTRETDGWIQQVQEDNEKYREAYLKADIVREETLLDMAKLHEELAESEQARLQTESQLQDDVKALIKKYCLSPDELSRLSKMHVDSAQNLNLKHKHKQLTQLKEENLALKKKNLSLSNARDSLRLKCLQVERDLEAYKGTAITSTVSKLSNSGTVSCASSVISSSSGNTGATDQSPSGKLQLLPMEAPSDKRFQSTSPGSAKSSKGVNKPPTKSRAARSYMAGHPTSS</sequence>
<protein>
    <recommendedName>
        <fullName evidence="5">Hyaluronan-mediated motility receptor C-terminal domain-containing protein</fullName>
    </recommendedName>
</protein>
<dbReference type="Proteomes" id="UP000749646">
    <property type="component" value="Unassembled WGS sequence"/>
</dbReference>
<reference evidence="3" key="1">
    <citation type="journal article" date="2020" name="Fungal Divers.">
        <title>Resolving the Mortierellaceae phylogeny through synthesis of multi-gene phylogenetics and phylogenomics.</title>
        <authorList>
            <person name="Vandepol N."/>
            <person name="Liber J."/>
            <person name="Desiro A."/>
            <person name="Na H."/>
            <person name="Kennedy M."/>
            <person name="Barry K."/>
            <person name="Grigoriev I.V."/>
            <person name="Miller A.N."/>
            <person name="O'Donnell K."/>
            <person name="Stajich J.E."/>
            <person name="Bonito G."/>
        </authorList>
    </citation>
    <scope>NUCLEOTIDE SEQUENCE</scope>
    <source>
        <strain evidence="3">MES-2147</strain>
    </source>
</reference>
<accession>A0A9P6LZP0</accession>
<evidence type="ECO:0000256" key="2">
    <source>
        <dbReference type="SAM" id="MobiDB-lite"/>
    </source>
</evidence>
<evidence type="ECO:0000313" key="4">
    <source>
        <dbReference type="Proteomes" id="UP000749646"/>
    </source>
</evidence>
<evidence type="ECO:0000256" key="1">
    <source>
        <dbReference type="SAM" id="Coils"/>
    </source>
</evidence>
<feature type="compositionally biased region" description="Low complexity" evidence="2">
    <location>
        <begin position="257"/>
        <end position="266"/>
    </location>
</feature>
<feature type="coiled-coil region" evidence="1">
    <location>
        <begin position="982"/>
        <end position="1009"/>
    </location>
</feature>